<sequence>MFLKVFYNIINLTSRRTLAMEVSTNKTIKEGPAVISLVAEKVFYNPVQEFNRDLSILVLNVFSKDYKAEKNAQAQKKAQNKSIDSTIEFAEKNEVEFTLLEALSATGLRSIRYAKEVADITKIVANDISMQAVQTMKVNFEQNQVSHMVEVSHDDACMLMYKHKHPSERFSAIDLDPYGCPSIFLDAAVQSVQDGGLLLVTATDMAVLAGNSPETCYSKYGAISLKTKCCHEMALRILLQCIEKHANRYSRYIVPLLSISADFYIRIFVKIYTGAIHCKKTTSKLAMVYQCVGCDNMTLQPLGGFKSNPTEKNPNQMKGFLPTGPVVGEHCVNCNQKHHLGGPIWTAPIHEPVFVSRVLAELSSERHCLGTRDRIEGVLSMVREELHDVPLYYSMDRLVGRVHLETMPMLLMRSAILNAGYKVSYSHASKMSIKTTAPAQFIWDIVRTWERTHPVKPARLEADPVARHILSRAVASPVELSCRADANPESRRCGALRFQYNPAPHWGPGARAILNIGEEKMSKALRNQNKNLKKKSQKRQHSEGENEVRKKITLEQQLTNDNGCN</sequence>
<reference evidence="12" key="1">
    <citation type="submission" date="2021-12" db="EMBL/GenBank/DDBJ databases">
        <authorList>
            <person name="King R."/>
        </authorList>
    </citation>
    <scope>NUCLEOTIDE SEQUENCE</scope>
</reference>
<proteinExistence type="inferred from homology"/>
<dbReference type="Proteomes" id="UP001153714">
    <property type="component" value="Chromosome 3"/>
</dbReference>
<keyword evidence="5 10" id="KW-0819">tRNA processing</keyword>
<dbReference type="SUPFAM" id="SSF53335">
    <property type="entry name" value="S-adenosyl-L-methionine-dependent methyltransferases"/>
    <property type="match status" value="1"/>
</dbReference>
<accession>A0A9N9R7F9</accession>
<dbReference type="FunFam" id="3.40.50.150:FF:000051">
    <property type="entry name" value="tRNA (guanine(26)-N(2))-dimethyltransferase"/>
    <property type="match status" value="1"/>
</dbReference>
<keyword evidence="2 10" id="KW-0489">Methyltransferase</keyword>
<gene>
    <name evidence="12" type="ORF">DIATSA_LOCUS8422</name>
</gene>
<keyword evidence="1 10" id="KW-0820">tRNA-binding</keyword>
<dbReference type="GO" id="GO:0000049">
    <property type="term" value="F:tRNA binding"/>
    <property type="evidence" value="ECO:0007669"/>
    <property type="project" value="UniProtKB-UniRule"/>
</dbReference>
<organism evidence="12 13">
    <name type="scientific">Diatraea saccharalis</name>
    <name type="common">sugarcane borer</name>
    <dbReference type="NCBI Taxonomy" id="40085"/>
    <lineage>
        <taxon>Eukaryota</taxon>
        <taxon>Metazoa</taxon>
        <taxon>Ecdysozoa</taxon>
        <taxon>Arthropoda</taxon>
        <taxon>Hexapoda</taxon>
        <taxon>Insecta</taxon>
        <taxon>Pterygota</taxon>
        <taxon>Neoptera</taxon>
        <taxon>Endopterygota</taxon>
        <taxon>Lepidoptera</taxon>
        <taxon>Glossata</taxon>
        <taxon>Ditrysia</taxon>
        <taxon>Pyraloidea</taxon>
        <taxon>Crambidae</taxon>
        <taxon>Crambinae</taxon>
        <taxon>Diatraea</taxon>
    </lineage>
</organism>
<keyword evidence="13" id="KW-1185">Reference proteome</keyword>
<evidence type="ECO:0000256" key="10">
    <source>
        <dbReference type="PROSITE-ProRule" id="PRU00958"/>
    </source>
</evidence>
<reference evidence="12" key="2">
    <citation type="submission" date="2022-10" db="EMBL/GenBank/DDBJ databases">
        <authorList>
            <consortium name="ENA_rothamsted_submissions"/>
            <consortium name="culmorum"/>
            <person name="King R."/>
        </authorList>
    </citation>
    <scope>NUCLEOTIDE SEQUENCE</scope>
</reference>
<evidence type="ECO:0000256" key="4">
    <source>
        <dbReference type="ARBA" id="ARBA00022691"/>
    </source>
</evidence>
<dbReference type="PANTHER" id="PTHR10631">
    <property type="entry name" value="N 2 ,N 2 -DIMETHYLGUANOSINE TRNA METHYLTRANSFERASE"/>
    <property type="match status" value="1"/>
</dbReference>
<keyword evidence="4 10" id="KW-0949">S-adenosyl-L-methionine</keyword>
<protein>
    <recommendedName>
        <fullName evidence="9 10">tRNA (guanine(26)-N(2))-dimethyltransferase</fullName>
        <ecNumber evidence="7 10">2.1.1.216</ecNumber>
    </recommendedName>
</protein>
<dbReference type="InterPro" id="IPR002905">
    <property type="entry name" value="Trm1"/>
</dbReference>
<comment type="catalytic activity">
    <reaction evidence="8 10">
        <text>guanosine(26) in tRNA + 2 S-adenosyl-L-methionine = N(2)-dimethylguanosine(26) in tRNA + 2 S-adenosyl-L-homocysteine + 2 H(+)</text>
        <dbReference type="Rhea" id="RHEA:43140"/>
        <dbReference type="Rhea" id="RHEA-COMP:10359"/>
        <dbReference type="Rhea" id="RHEA-COMP:10360"/>
        <dbReference type="ChEBI" id="CHEBI:15378"/>
        <dbReference type="ChEBI" id="CHEBI:57856"/>
        <dbReference type="ChEBI" id="CHEBI:59789"/>
        <dbReference type="ChEBI" id="CHEBI:74269"/>
        <dbReference type="ChEBI" id="CHEBI:74513"/>
        <dbReference type="EC" id="2.1.1.216"/>
    </reaction>
</comment>
<evidence type="ECO:0000256" key="5">
    <source>
        <dbReference type="ARBA" id="ARBA00022694"/>
    </source>
</evidence>
<evidence type="ECO:0000256" key="3">
    <source>
        <dbReference type="ARBA" id="ARBA00022679"/>
    </source>
</evidence>
<evidence type="ECO:0000313" key="13">
    <source>
        <dbReference type="Proteomes" id="UP001153714"/>
    </source>
</evidence>
<dbReference type="Pfam" id="PF02005">
    <property type="entry name" value="TRM"/>
    <property type="match status" value="1"/>
</dbReference>
<dbReference type="AlphaFoldDB" id="A0A9N9R7F9"/>
<evidence type="ECO:0000256" key="9">
    <source>
        <dbReference type="ARBA" id="ARBA00074266"/>
    </source>
</evidence>
<comment type="similarity">
    <text evidence="10">Belongs to the class I-like SAM-binding methyltransferase superfamily. Trm1 family.</text>
</comment>
<evidence type="ECO:0000256" key="8">
    <source>
        <dbReference type="ARBA" id="ARBA00051897"/>
    </source>
</evidence>
<evidence type="ECO:0000256" key="2">
    <source>
        <dbReference type="ARBA" id="ARBA00022603"/>
    </source>
</evidence>
<dbReference type="PROSITE" id="PS51626">
    <property type="entry name" value="SAM_MT_TRM1"/>
    <property type="match status" value="1"/>
</dbReference>
<dbReference type="OrthoDB" id="6349953at2759"/>
<dbReference type="FunFam" id="3.30.56.70:FF:000001">
    <property type="entry name" value="tRNA (guanine(26)-N(2))-dimethyltransferase"/>
    <property type="match status" value="1"/>
</dbReference>
<dbReference type="GO" id="GO:0002940">
    <property type="term" value="P:tRNA N2-guanine methylation"/>
    <property type="evidence" value="ECO:0007669"/>
    <property type="project" value="TreeGrafter"/>
</dbReference>
<name>A0A9N9R7F9_9NEOP</name>
<evidence type="ECO:0000256" key="1">
    <source>
        <dbReference type="ARBA" id="ARBA00022555"/>
    </source>
</evidence>
<evidence type="ECO:0000313" key="12">
    <source>
        <dbReference type="EMBL" id="CAG9790767.1"/>
    </source>
</evidence>
<dbReference type="Gene3D" id="3.40.50.150">
    <property type="entry name" value="Vaccinia Virus protein VP39"/>
    <property type="match status" value="1"/>
</dbReference>
<dbReference type="EMBL" id="OU893334">
    <property type="protein sequence ID" value="CAG9790767.1"/>
    <property type="molecule type" value="Genomic_DNA"/>
</dbReference>
<keyword evidence="3 10" id="KW-0808">Transferase</keyword>
<dbReference type="GO" id="GO:0160104">
    <property type="term" value="F:tRNA (guanine(26)-N2)-dimethyltransferase activity"/>
    <property type="evidence" value="ECO:0007669"/>
    <property type="project" value="UniProtKB-UniRule"/>
</dbReference>
<dbReference type="Gene3D" id="3.30.56.70">
    <property type="entry name" value="N2,N2-dimethylguanosine tRNA methyltransferase, C-terminal domain"/>
    <property type="match status" value="1"/>
</dbReference>
<feature type="compositionally biased region" description="Basic and acidic residues" evidence="11">
    <location>
        <begin position="540"/>
        <end position="551"/>
    </location>
</feature>
<evidence type="ECO:0000256" key="7">
    <source>
        <dbReference type="ARBA" id="ARBA00039099"/>
    </source>
</evidence>
<dbReference type="GO" id="GO:0005634">
    <property type="term" value="C:nucleus"/>
    <property type="evidence" value="ECO:0007669"/>
    <property type="project" value="TreeGrafter"/>
</dbReference>
<evidence type="ECO:0000256" key="6">
    <source>
        <dbReference type="ARBA" id="ARBA00022884"/>
    </source>
</evidence>
<evidence type="ECO:0000256" key="11">
    <source>
        <dbReference type="SAM" id="MobiDB-lite"/>
    </source>
</evidence>
<dbReference type="InterPro" id="IPR042296">
    <property type="entry name" value="tRNA_met_Trm1_C"/>
</dbReference>
<dbReference type="InterPro" id="IPR029063">
    <property type="entry name" value="SAM-dependent_MTases_sf"/>
</dbReference>
<dbReference type="NCBIfam" id="TIGR00308">
    <property type="entry name" value="TRM1"/>
    <property type="match status" value="1"/>
</dbReference>
<feature type="region of interest" description="Disordered" evidence="11">
    <location>
        <begin position="529"/>
        <end position="551"/>
    </location>
</feature>
<dbReference type="PANTHER" id="PTHR10631:SF3">
    <property type="entry name" value="TRNA (GUANINE(26)-N(2))-DIMETHYLTRANSFERASE"/>
    <property type="match status" value="1"/>
</dbReference>
<dbReference type="EC" id="2.1.1.216" evidence="7 10"/>
<keyword evidence="6 10" id="KW-0694">RNA-binding</keyword>